<dbReference type="AlphaFoldDB" id="A0A1F5YEE7"/>
<comment type="caution">
    <text evidence="1">The sequence shown here is derived from an EMBL/GenBank/DDBJ whole genome shotgun (WGS) entry which is preliminary data.</text>
</comment>
<gene>
    <name evidence="1" type="ORF">A2Z86_03775</name>
</gene>
<sequence>MLKFFPPVVLAAFLLCSCGGGTSTGPGNSGFTGPVLDANEIAGNWTLELLEVNGAAFTGRTIRGWGSELWTVQALSGTITFTVTSSGGGSFTCSPAAVSVNVADAASVKNSTRTLGGTFGIPEGGALAIVLTSTQSEDPRYQGKPFGGLINFDSGKLVIEFKQSTFVRDNKKLYPTYGRDLVDNTSYSTRVVARFRKG</sequence>
<protein>
    <recommendedName>
        <fullName evidence="3">Lipocalin-like domain-containing protein</fullName>
    </recommendedName>
</protein>
<reference evidence="1 2" key="1">
    <citation type="journal article" date="2016" name="Nat. Commun.">
        <title>Thousands of microbial genomes shed light on interconnected biogeochemical processes in an aquifer system.</title>
        <authorList>
            <person name="Anantharaman K."/>
            <person name="Brown C.T."/>
            <person name="Hug L.A."/>
            <person name="Sharon I."/>
            <person name="Castelle C.J."/>
            <person name="Probst A.J."/>
            <person name="Thomas B.C."/>
            <person name="Singh A."/>
            <person name="Wilkins M.J."/>
            <person name="Karaoz U."/>
            <person name="Brodie E.L."/>
            <person name="Williams K.H."/>
            <person name="Hubbard S.S."/>
            <person name="Banfield J.F."/>
        </authorList>
    </citation>
    <scope>NUCLEOTIDE SEQUENCE [LARGE SCALE GENOMIC DNA]</scope>
</reference>
<proteinExistence type="predicted"/>
<organism evidence="1 2">
    <name type="scientific">Candidatus Glassbacteria bacterium GWA2_58_10</name>
    <dbReference type="NCBI Taxonomy" id="1817865"/>
    <lineage>
        <taxon>Bacteria</taxon>
        <taxon>Candidatus Glassiibacteriota</taxon>
    </lineage>
</organism>
<evidence type="ECO:0000313" key="2">
    <source>
        <dbReference type="Proteomes" id="UP000176992"/>
    </source>
</evidence>
<dbReference type="PROSITE" id="PS51257">
    <property type="entry name" value="PROKAR_LIPOPROTEIN"/>
    <property type="match status" value="1"/>
</dbReference>
<accession>A0A1F5YEE7</accession>
<name>A0A1F5YEE7_9BACT</name>
<dbReference type="EMBL" id="MFIV01000088">
    <property type="protein sequence ID" value="OGF98550.1"/>
    <property type="molecule type" value="Genomic_DNA"/>
</dbReference>
<evidence type="ECO:0008006" key="3">
    <source>
        <dbReference type="Google" id="ProtNLM"/>
    </source>
</evidence>
<evidence type="ECO:0000313" key="1">
    <source>
        <dbReference type="EMBL" id="OGF98550.1"/>
    </source>
</evidence>
<dbReference type="Proteomes" id="UP000176992">
    <property type="component" value="Unassembled WGS sequence"/>
</dbReference>